<dbReference type="EMBL" id="NART01000043">
    <property type="protein sequence ID" value="OTQ09379.1"/>
    <property type="molecule type" value="Genomic_DNA"/>
</dbReference>
<keyword evidence="4" id="KW-1185">Reference proteome</keyword>
<evidence type="ECO:0000256" key="1">
    <source>
        <dbReference type="SAM" id="Phobius"/>
    </source>
</evidence>
<evidence type="ECO:0000313" key="3">
    <source>
        <dbReference type="EMBL" id="OTQ09379.1"/>
    </source>
</evidence>
<evidence type="ECO:0000313" key="5">
    <source>
        <dbReference type="Proteomes" id="UP000194977"/>
    </source>
</evidence>
<organism evidence="2 5">
    <name type="scientific">Gilliamella apicola</name>
    <dbReference type="NCBI Taxonomy" id="1196095"/>
    <lineage>
        <taxon>Bacteria</taxon>
        <taxon>Pseudomonadati</taxon>
        <taxon>Pseudomonadota</taxon>
        <taxon>Gammaproteobacteria</taxon>
        <taxon>Orbales</taxon>
        <taxon>Orbaceae</taxon>
        <taxon>Gilliamella</taxon>
    </lineage>
</organism>
<dbReference type="Proteomes" id="UP000194800">
    <property type="component" value="Unassembled WGS sequence"/>
</dbReference>
<dbReference type="Proteomes" id="UP000194977">
    <property type="component" value="Unassembled WGS sequence"/>
</dbReference>
<feature type="transmembrane region" description="Helical" evidence="1">
    <location>
        <begin position="21"/>
        <end position="45"/>
    </location>
</feature>
<sequence>MRYPKEKPKFNWLDKITIKGISVFISLLIAFVISISIAYLIIFNINGNEHQALYELYMVYVIAGFTATWLIILTVLRYTLSKRHCS</sequence>
<evidence type="ECO:0000313" key="2">
    <source>
        <dbReference type="EMBL" id="OTP98078.1"/>
    </source>
</evidence>
<feature type="transmembrane region" description="Helical" evidence="1">
    <location>
        <begin position="57"/>
        <end position="80"/>
    </location>
</feature>
<keyword evidence="1" id="KW-1133">Transmembrane helix</keyword>
<dbReference type="EMBL" id="NARP01000040">
    <property type="protein sequence ID" value="OTP98078.1"/>
    <property type="molecule type" value="Genomic_DNA"/>
</dbReference>
<protein>
    <submittedName>
        <fullName evidence="2">Uncharacterized protein</fullName>
    </submittedName>
</protein>
<dbReference type="AlphaFoldDB" id="A0A242NEC7"/>
<name>A0A242NEC7_9GAMM</name>
<reference evidence="4 5" key="1">
    <citation type="submission" date="2017-03" db="EMBL/GenBank/DDBJ databases">
        <title>Comparative genomics of honeybee gut symbionts reveal geographically distinct and subgroup specific antibiotic resistance.</title>
        <authorList>
            <person name="Ludvigsen J."/>
            <person name="Porcellato D."/>
            <person name="Labee-Lund T.M."/>
            <person name="Amdam G.V."/>
            <person name="Rudi K."/>
        </authorList>
    </citation>
    <scope>NUCLEOTIDE SEQUENCE [LARGE SCALE GENOMIC DNA]</scope>
    <source>
        <strain evidence="2 5">A-7-12</strain>
        <strain evidence="3 4">A-9-12</strain>
    </source>
</reference>
<keyword evidence="1" id="KW-0472">Membrane</keyword>
<proteinExistence type="predicted"/>
<evidence type="ECO:0000313" key="4">
    <source>
        <dbReference type="Proteomes" id="UP000194800"/>
    </source>
</evidence>
<keyword evidence="1" id="KW-0812">Transmembrane</keyword>
<gene>
    <name evidence="3" type="ORF">B6C91_09315</name>
    <name evidence="2" type="ORF">B6D08_12350</name>
</gene>
<comment type="caution">
    <text evidence="2">The sequence shown here is derived from an EMBL/GenBank/DDBJ whole genome shotgun (WGS) entry which is preliminary data.</text>
</comment>
<accession>A0A242NEC7</accession>